<comment type="caution">
    <text evidence="1">The sequence shown here is derived from an EMBL/GenBank/DDBJ whole genome shotgun (WGS) entry which is preliminary data.</text>
</comment>
<organism evidence="1 2">
    <name type="scientific">Neophaeococcomyces mojaviensis</name>
    <dbReference type="NCBI Taxonomy" id="3383035"/>
    <lineage>
        <taxon>Eukaryota</taxon>
        <taxon>Fungi</taxon>
        <taxon>Dikarya</taxon>
        <taxon>Ascomycota</taxon>
        <taxon>Pezizomycotina</taxon>
        <taxon>Eurotiomycetes</taxon>
        <taxon>Chaetothyriomycetidae</taxon>
        <taxon>Chaetothyriales</taxon>
        <taxon>Chaetothyriales incertae sedis</taxon>
        <taxon>Neophaeococcomyces</taxon>
    </lineage>
</organism>
<dbReference type="Proteomes" id="UP001172386">
    <property type="component" value="Unassembled WGS sequence"/>
</dbReference>
<reference evidence="1" key="1">
    <citation type="submission" date="2022-10" db="EMBL/GenBank/DDBJ databases">
        <title>Culturing micro-colonial fungi from biological soil crusts in the Mojave desert and describing Neophaeococcomyces mojavensis, and introducing the new genera and species Taxawa tesnikishii.</title>
        <authorList>
            <person name="Kurbessoian T."/>
            <person name="Stajich J.E."/>
        </authorList>
    </citation>
    <scope>NUCLEOTIDE SEQUENCE</scope>
    <source>
        <strain evidence="1">JES_112</strain>
    </source>
</reference>
<keyword evidence="2" id="KW-1185">Reference proteome</keyword>
<protein>
    <submittedName>
        <fullName evidence="1">Uncharacterized protein</fullName>
    </submittedName>
</protein>
<dbReference type="EMBL" id="JAPDRQ010000057">
    <property type="protein sequence ID" value="KAJ9657919.1"/>
    <property type="molecule type" value="Genomic_DNA"/>
</dbReference>
<sequence>MNGTHPRSAASRLREMISKEGEILACPGVFDGLTARIALSEGFKCLYMTGAGTAASCLGMPDLGIATMNDMHRNASMIASLDRTVPVIADADTGYGGPVMVARTVKSYISAGVAGMHLEDQVLAKRCGHLLGKELVSREEYYARIKAAVMARDEERATTGGDVVLIARTDALQSLGFDEAMERLKKCIELGADVAFLEGITSKEDGKRACEMLKGTPVLLNMVPGGVTPDMTVDEAREIGYRIIIYPGLALSAVVQSVTSAYRELYITGNVKLSQDDIKLGVKRLFEVCGLNEYINFDAKAGGKAYNSGV</sequence>
<evidence type="ECO:0000313" key="1">
    <source>
        <dbReference type="EMBL" id="KAJ9657919.1"/>
    </source>
</evidence>
<evidence type="ECO:0000313" key="2">
    <source>
        <dbReference type="Proteomes" id="UP001172386"/>
    </source>
</evidence>
<gene>
    <name evidence="1" type="ORF">H2198_004002</name>
</gene>
<proteinExistence type="predicted"/>
<accession>A0ACC3A9R5</accession>
<name>A0ACC3A9R5_9EURO</name>